<dbReference type="InterPro" id="IPR036895">
    <property type="entry name" value="Uracil-DNA_glycosylase-like_sf"/>
</dbReference>
<dbReference type="EC" id="3.2.2.15" evidence="2"/>
<accession>A0A9D2JDX8</accession>
<evidence type="ECO:0000313" key="2">
    <source>
        <dbReference type="EMBL" id="HIZ46058.1"/>
    </source>
</evidence>
<keyword evidence="2" id="KW-0326">Glycosidase</keyword>
<organism evidence="2 3">
    <name type="scientific">Candidatus Olsenella pullistercoris</name>
    <dbReference type="NCBI Taxonomy" id="2838712"/>
    <lineage>
        <taxon>Bacteria</taxon>
        <taxon>Bacillati</taxon>
        <taxon>Actinomycetota</taxon>
        <taxon>Coriobacteriia</taxon>
        <taxon>Coriobacteriales</taxon>
        <taxon>Atopobiaceae</taxon>
        <taxon>Olsenella</taxon>
    </lineage>
</organism>
<evidence type="ECO:0000259" key="1">
    <source>
        <dbReference type="SMART" id="SM00986"/>
    </source>
</evidence>
<reference evidence="2" key="1">
    <citation type="journal article" date="2021" name="PeerJ">
        <title>Extensive microbial diversity within the chicken gut microbiome revealed by metagenomics and culture.</title>
        <authorList>
            <person name="Gilroy R."/>
            <person name="Ravi A."/>
            <person name="Getino M."/>
            <person name="Pursley I."/>
            <person name="Horton D.L."/>
            <person name="Alikhan N.F."/>
            <person name="Baker D."/>
            <person name="Gharbi K."/>
            <person name="Hall N."/>
            <person name="Watson M."/>
            <person name="Adriaenssens E.M."/>
            <person name="Foster-Nyarko E."/>
            <person name="Jarju S."/>
            <person name="Secka A."/>
            <person name="Antonio M."/>
            <person name="Oren A."/>
            <person name="Chaudhuri R.R."/>
            <person name="La Ragione R."/>
            <person name="Hildebrand F."/>
            <person name="Pallen M.J."/>
        </authorList>
    </citation>
    <scope>NUCLEOTIDE SEQUENCE</scope>
    <source>
        <strain evidence="2">ChiHjej12B11-14209</strain>
    </source>
</reference>
<dbReference type="SUPFAM" id="SSF52141">
    <property type="entry name" value="Uracil-DNA glycosylase-like"/>
    <property type="match status" value="1"/>
</dbReference>
<sequence>MADYQRISHGFGPVFDERSHVLVLGSFPSVLSREASFYYGNPRNRFWRVMGEALGEPGLAQEDVAGKRAALLRHGVALWDVVESCEVRGSSDASIRDVVPVDVARIMRVAPICAVICNGGTAGRLYRRWLLPACGIEAEVLPSTSPANASWSLARLTERWREALLAALEA</sequence>
<dbReference type="Gene3D" id="3.40.470.10">
    <property type="entry name" value="Uracil-DNA glycosylase-like domain"/>
    <property type="match status" value="1"/>
</dbReference>
<reference evidence="2" key="2">
    <citation type="submission" date="2021-04" db="EMBL/GenBank/DDBJ databases">
        <authorList>
            <person name="Gilroy R."/>
        </authorList>
    </citation>
    <scope>NUCLEOTIDE SEQUENCE</scope>
    <source>
        <strain evidence="2">ChiHjej12B11-14209</strain>
    </source>
</reference>
<dbReference type="InterPro" id="IPR005122">
    <property type="entry name" value="Uracil-DNA_glycosylase-like"/>
</dbReference>
<dbReference type="Pfam" id="PF03167">
    <property type="entry name" value="UDG"/>
    <property type="match status" value="1"/>
</dbReference>
<dbReference type="SMART" id="SM00986">
    <property type="entry name" value="UDG"/>
    <property type="match status" value="1"/>
</dbReference>
<keyword evidence="2" id="KW-0378">Hydrolase</keyword>
<proteinExistence type="predicted"/>
<gene>
    <name evidence="2" type="ORF">IAA19_03440</name>
</gene>
<dbReference type="Proteomes" id="UP000824062">
    <property type="component" value="Unassembled WGS sequence"/>
</dbReference>
<dbReference type="EMBL" id="DXBM01000031">
    <property type="protein sequence ID" value="HIZ46058.1"/>
    <property type="molecule type" value="Genomic_DNA"/>
</dbReference>
<comment type="caution">
    <text evidence="2">The sequence shown here is derived from an EMBL/GenBank/DDBJ whole genome shotgun (WGS) entry which is preliminary data.</text>
</comment>
<feature type="domain" description="Uracil-DNA glycosylase-like" evidence="1">
    <location>
        <begin position="12"/>
        <end position="165"/>
    </location>
</feature>
<dbReference type="InterPro" id="IPR026353">
    <property type="entry name" value="Hypoxan-DNA_Glyclase"/>
</dbReference>
<dbReference type="CDD" id="cd10032">
    <property type="entry name" value="UDG-F6_HDG"/>
    <property type="match status" value="1"/>
</dbReference>
<evidence type="ECO:0000313" key="3">
    <source>
        <dbReference type="Proteomes" id="UP000824062"/>
    </source>
</evidence>
<dbReference type="AlphaFoldDB" id="A0A9D2JDX8"/>
<dbReference type="SMART" id="SM00987">
    <property type="entry name" value="UreE_C"/>
    <property type="match status" value="1"/>
</dbReference>
<name>A0A9D2JDX8_9ACTN</name>
<protein>
    <submittedName>
        <fullName evidence="2">DNA-deoxyinosine glycosylase</fullName>
        <ecNumber evidence="2">3.2.2.15</ecNumber>
    </submittedName>
</protein>
<dbReference type="NCBIfam" id="TIGR04274">
    <property type="entry name" value="hypoxanDNAglyco"/>
    <property type="match status" value="1"/>
</dbReference>
<dbReference type="GO" id="GO:0033958">
    <property type="term" value="F:DNA-deoxyinosine glycosylase activity"/>
    <property type="evidence" value="ECO:0007669"/>
    <property type="project" value="UniProtKB-EC"/>
</dbReference>